<dbReference type="RefSeq" id="WP_133215622.1">
    <property type="nucleotide sequence ID" value="NZ_SMSE01000007.1"/>
</dbReference>
<feature type="transmembrane region" description="Helical" evidence="1">
    <location>
        <begin position="12"/>
        <end position="29"/>
    </location>
</feature>
<sequence length="173" mass="20043">MNSDRLHRQLTLAANIGVLLGIMFLAIEIRQNSHHLALQLEFAVPTQKIFEINRDLMDPTIAKILAKSIQSPAELTFEEGLVAASFVLNALNEWEDRYLLHKSGMDGVVDWKRHIQENIDWTLGNRFALTVYNMNREAFEVEFVDYVDSLLGEVSEDGTYLWWTKTRTRFLEE</sequence>
<gene>
    <name evidence="2" type="ORF">E2F43_18745</name>
</gene>
<comment type="caution">
    <text evidence="2">The sequence shown here is derived from an EMBL/GenBank/DDBJ whole genome shotgun (WGS) entry which is preliminary data.</text>
</comment>
<keyword evidence="1" id="KW-0472">Membrane</keyword>
<reference evidence="2 3" key="1">
    <citation type="submission" date="2019-03" db="EMBL/GenBank/DDBJ databases">
        <title>Seongchinamella monodicae gen. nov., sp. nov., a novel member of the Gammaproteobacteria isolated from a tidal mudflat of beach.</title>
        <authorList>
            <person name="Yang H.G."/>
            <person name="Kang J.W."/>
            <person name="Lee S.D."/>
        </authorList>
    </citation>
    <scope>NUCLEOTIDE SEQUENCE [LARGE SCALE GENOMIC DNA]</scope>
    <source>
        <strain evidence="2 3">GH4-78</strain>
    </source>
</reference>
<dbReference type="Proteomes" id="UP000295554">
    <property type="component" value="Unassembled WGS sequence"/>
</dbReference>
<evidence type="ECO:0000256" key="1">
    <source>
        <dbReference type="SAM" id="Phobius"/>
    </source>
</evidence>
<keyword evidence="1" id="KW-1133">Transmembrane helix</keyword>
<protein>
    <submittedName>
        <fullName evidence="2">Uncharacterized protein</fullName>
    </submittedName>
</protein>
<dbReference type="AlphaFoldDB" id="A0A4R5LMP5"/>
<keyword evidence="3" id="KW-1185">Reference proteome</keyword>
<keyword evidence="1" id="KW-0812">Transmembrane</keyword>
<proteinExistence type="predicted"/>
<evidence type="ECO:0000313" key="2">
    <source>
        <dbReference type="EMBL" id="TDG11296.1"/>
    </source>
</evidence>
<evidence type="ECO:0000313" key="3">
    <source>
        <dbReference type="Proteomes" id="UP000295554"/>
    </source>
</evidence>
<dbReference type="EMBL" id="SMSE01000007">
    <property type="protein sequence ID" value="TDG11296.1"/>
    <property type="molecule type" value="Genomic_DNA"/>
</dbReference>
<organism evidence="2 3">
    <name type="scientific">Seongchinamella unica</name>
    <dbReference type="NCBI Taxonomy" id="2547392"/>
    <lineage>
        <taxon>Bacteria</taxon>
        <taxon>Pseudomonadati</taxon>
        <taxon>Pseudomonadota</taxon>
        <taxon>Gammaproteobacteria</taxon>
        <taxon>Cellvibrionales</taxon>
        <taxon>Halieaceae</taxon>
        <taxon>Seongchinamella</taxon>
    </lineage>
</organism>
<name>A0A4R5LMP5_9GAMM</name>
<accession>A0A4R5LMP5</accession>